<keyword evidence="2" id="KW-1185">Reference proteome</keyword>
<organism evidence="1 2">
    <name type="scientific">Phytophthora megakarya</name>
    <dbReference type="NCBI Taxonomy" id="4795"/>
    <lineage>
        <taxon>Eukaryota</taxon>
        <taxon>Sar</taxon>
        <taxon>Stramenopiles</taxon>
        <taxon>Oomycota</taxon>
        <taxon>Peronosporomycetes</taxon>
        <taxon>Peronosporales</taxon>
        <taxon>Peronosporaceae</taxon>
        <taxon>Phytophthora</taxon>
    </lineage>
</organism>
<protein>
    <submittedName>
        <fullName evidence="1">Uncharacterized protein</fullName>
    </submittedName>
</protein>
<dbReference type="AlphaFoldDB" id="A0A225V1J8"/>
<proteinExistence type="predicted"/>
<dbReference type="Proteomes" id="UP000198211">
    <property type="component" value="Unassembled WGS sequence"/>
</dbReference>
<comment type="caution">
    <text evidence="1">The sequence shown here is derived from an EMBL/GenBank/DDBJ whole genome shotgun (WGS) entry which is preliminary data.</text>
</comment>
<dbReference type="OrthoDB" id="119982at2759"/>
<gene>
    <name evidence="1" type="ORF">PHMEG_00030626</name>
</gene>
<evidence type="ECO:0000313" key="1">
    <source>
        <dbReference type="EMBL" id="OWY98576.1"/>
    </source>
</evidence>
<dbReference type="EMBL" id="NBNE01009272">
    <property type="protein sequence ID" value="OWY98576.1"/>
    <property type="molecule type" value="Genomic_DNA"/>
</dbReference>
<accession>A0A225V1J8</accession>
<name>A0A225V1J8_9STRA</name>
<evidence type="ECO:0000313" key="2">
    <source>
        <dbReference type="Proteomes" id="UP000198211"/>
    </source>
</evidence>
<reference evidence="2" key="1">
    <citation type="submission" date="2017-03" db="EMBL/GenBank/DDBJ databases">
        <title>Phytopthora megakarya and P. palmivora, two closely related causual agents of cacao black pod achieved similar genome size and gene model numbers by different mechanisms.</title>
        <authorList>
            <person name="Ali S."/>
            <person name="Shao J."/>
            <person name="Larry D.J."/>
            <person name="Kronmiller B."/>
            <person name="Shen D."/>
            <person name="Strem M.D."/>
            <person name="Melnick R.L."/>
            <person name="Guiltinan M.J."/>
            <person name="Tyler B.M."/>
            <person name="Meinhardt L.W."/>
            <person name="Bailey B.A."/>
        </authorList>
    </citation>
    <scope>NUCLEOTIDE SEQUENCE [LARGE SCALE GENOMIC DNA]</scope>
    <source>
        <strain evidence="2">zdho120</strain>
    </source>
</reference>
<sequence length="120" mass="13828">MISLREDSSIYIKRAKNDTQAKFIKLTADNFGATLEHRWRPELAPFEVPDGNTTAQAMKWGRQYESLQQQDIEWERTTETAVIQINSNGIWMSVKINITSLCRAIELPGIYYTFATPNRS</sequence>